<sequence length="457" mass="52805">MNKINKVVDKLINLYGNNEPFPNCCYLYGQKSVGKSMCIENFLENASNYIESVIIYANECYSNKILFENIINKFNNHELNEANQFESFAKIDTMEDFLNQISMLDVSKSYIIVIEKAEKLRDMDINIIATFSKLQEFTGLNISCILVSHIAYEKMSGDEIIEIHVPDYSKNDITDILLNRYEEVHEEIIKNIKKSNMKNEEIDKQLEAVTTMNEEFYKNYLSVFLNVFYKACRDLKELSFLCDKCYPSYYNPVLTGEIKSTDVTNLWRNVTKTLKMALNTIYMRVGNLSAIELKSTEENDENTFEIHQRTNTIKTFAQMLELPFYAKYLLIASFLASHNDAKSDKKLFMKNHGKERKRKQPPKVSEKMNVQFGPKSFTIDRLLAIFYAILDEKVGLTCNLLSQISTLVDLNFLTFVSGESNLMEGTARLQSTLGLDFVINIGKIVGFNVKQYLTDFH</sequence>
<dbReference type="Proteomes" id="UP001107558">
    <property type="component" value="Chromosome 3"/>
</dbReference>
<keyword evidence="2" id="KW-0235">DNA replication</keyword>
<dbReference type="PANTHER" id="PTHR12705">
    <property type="entry name" value="ORIGIN RECOGNITION COMPLEX SUBUNIT 5"/>
    <property type="match status" value="1"/>
</dbReference>
<dbReference type="GO" id="GO:0003688">
    <property type="term" value="F:DNA replication origin binding"/>
    <property type="evidence" value="ECO:0007669"/>
    <property type="project" value="TreeGrafter"/>
</dbReference>
<evidence type="ECO:0000256" key="3">
    <source>
        <dbReference type="ARBA" id="ARBA00023242"/>
    </source>
</evidence>
<keyword evidence="7" id="KW-1185">Reference proteome</keyword>
<evidence type="ECO:0000259" key="5">
    <source>
        <dbReference type="Pfam" id="PF21639"/>
    </source>
</evidence>
<gene>
    <name evidence="6" type="ORF">PVAND_002685</name>
</gene>
<dbReference type="InterPro" id="IPR020796">
    <property type="entry name" value="ORC5"/>
</dbReference>
<evidence type="ECO:0000313" key="7">
    <source>
        <dbReference type="Proteomes" id="UP001107558"/>
    </source>
</evidence>
<comment type="subcellular location">
    <subcellularLocation>
        <location evidence="1">Nucleus</location>
    </subcellularLocation>
</comment>
<proteinExistence type="predicted"/>
<feature type="domain" description="ORC5 lid" evidence="5">
    <location>
        <begin position="217"/>
        <end position="278"/>
    </location>
</feature>
<reference evidence="6" key="1">
    <citation type="submission" date="2021-03" db="EMBL/GenBank/DDBJ databases">
        <title>Chromosome level genome of the anhydrobiotic midge Polypedilum vanderplanki.</title>
        <authorList>
            <person name="Yoshida Y."/>
            <person name="Kikawada T."/>
            <person name="Gusev O."/>
        </authorList>
    </citation>
    <scope>NUCLEOTIDE SEQUENCE</scope>
    <source>
        <strain evidence="6">NIAS01</strain>
        <tissue evidence="6">Whole body or cell culture</tissue>
    </source>
</reference>
<comment type="caution">
    <text evidence="6">The sequence shown here is derived from an EMBL/GenBank/DDBJ whole genome shotgun (WGS) entry which is preliminary data.</text>
</comment>
<dbReference type="EMBL" id="JADBJN010000003">
    <property type="protein sequence ID" value="KAG5672568.1"/>
    <property type="molecule type" value="Genomic_DNA"/>
</dbReference>
<protein>
    <recommendedName>
        <fullName evidence="8">Origin recognition complex subunit 5</fullName>
    </recommendedName>
</protein>
<dbReference type="InterPro" id="IPR047088">
    <property type="entry name" value="ORC5_C"/>
</dbReference>
<evidence type="ECO:0000256" key="2">
    <source>
        <dbReference type="ARBA" id="ARBA00022705"/>
    </source>
</evidence>
<evidence type="ECO:0000256" key="1">
    <source>
        <dbReference type="ARBA" id="ARBA00004123"/>
    </source>
</evidence>
<dbReference type="OrthoDB" id="365981at2759"/>
<dbReference type="AlphaFoldDB" id="A0A9J6BS89"/>
<dbReference type="GO" id="GO:0006270">
    <property type="term" value="P:DNA replication initiation"/>
    <property type="evidence" value="ECO:0007669"/>
    <property type="project" value="TreeGrafter"/>
</dbReference>
<dbReference type="Gene3D" id="3.40.50.300">
    <property type="entry name" value="P-loop containing nucleotide triphosphate hydrolases"/>
    <property type="match status" value="1"/>
</dbReference>
<dbReference type="Pfam" id="PF14630">
    <property type="entry name" value="ORC5_C"/>
    <property type="match status" value="1"/>
</dbReference>
<dbReference type="SUPFAM" id="SSF52540">
    <property type="entry name" value="P-loop containing nucleoside triphosphate hydrolases"/>
    <property type="match status" value="1"/>
</dbReference>
<dbReference type="InterPro" id="IPR027417">
    <property type="entry name" value="P-loop_NTPase"/>
</dbReference>
<dbReference type="Pfam" id="PF21639">
    <property type="entry name" value="ORC5_lid"/>
    <property type="match status" value="1"/>
</dbReference>
<accession>A0A9J6BS89</accession>
<organism evidence="6 7">
    <name type="scientific">Polypedilum vanderplanki</name>
    <name type="common">Sleeping chironomid midge</name>
    <dbReference type="NCBI Taxonomy" id="319348"/>
    <lineage>
        <taxon>Eukaryota</taxon>
        <taxon>Metazoa</taxon>
        <taxon>Ecdysozoa</taxon>
        <taxon>Arthropoda</taxon>
        <taxon>Hexapoda</taxon>
        <taxon>Insecta</taxon>
        <taxon>Pterygota</taxon>
        <taxon>Neoptera</taxon>
        <taxon>Endopterygota</taxon>
        <taxon>Diptera</taxon>
        <taxon>Nematocera</taxon>
        <taxon>Chironomoidea</taxon>
        <taxon>Chironomidae</taxon>
        <taxon>Chironominae</taxon>
        <taxon>Polypedilum</taxon>
        <taxon>Polypedilum</taxon>
    </lineage>
</organism>
<dbReference type="InterPro" id="IPR048866">
    <property type="entry name" value="ORC5_lid"/>
</dbReference>
<dbReference type="PANTHER" id="PTHR12705:SF0">
    <property type="entry name" value="ORIGIN RECOGNITION COMPLEX SUBUNIT 5"/>
    <property type="match status" value="1"/>
</dbReference>
<keyword evidence="3" id="KW-0539">Nucleus</keyword>
<evidence type="ECO:0000313" key="6">
    <source>
        <dbReference type="EMBL" id="KAG5672568.1"/>
    </source>
</evidence>
<evidence type="ECO:0000259" key="4">
    <source>
        <dbReference type="Pfam" id="PF14630"/>
    </source>
</evidence>
<name>A0A9J6BS89_POLVA</name>
<evidence type="ECO:0008006" key="8">
    <source>
        <dbReference type="Google" id="ProtNLM"/>
    </source>
</evidence>
<dbReference type="GO" id="GO:0005664">
    <property type="term" value="C:nuclear origin of replication recognition complex"/>
    <property type="evidence" value="ECO:0007669"/>
    <property type="project" value="TreeGrafter"/>
</dbReference>
<feature type="domain" description="Origin recognition complex subunit 5 C-terminal" evidence="4">
    <location>
        <begin position="322"/>
        <end position="453"/>
    </location>
</feature>